<gene>
    <name evidence="1" type="ORF">L6452_36909</name>
</gene>
<evidence type="ECO:0000313" key="2">
    <source>
        <dbReference type="Proteomes" id="UP001055879"/>
    </source>
</evidence>
<keyword evidence="2" id="KW-1185">Reference proteome</keyword>
<reference evidence="1 2" key="2">
    <citation type="journal article" date="2022" name="Mol. Ecol. Resour.">
        <title>The genomes of chicory, endive, great burdock and yacon provide insights into Asteraceae paleo-polyploidization history and plant inulin production.</title>
        <authorList>
            <person name="Fan W."/>
            <person name="Wang S."/>
            <person name="Wang H."/>
            <person name="Wang A."/>
            <person name="Jiang F."/>
            <person name="Liu H."/>
            <person name="Zhao H."/>
            <person name="Xu D."/>
            <person name="Zhang Y."/>
        </authorList>
    </citation>
    <scope>NUCLEOTIDE SEQUENCE [LARGE SCALE GENOMIC DNA]</scope>
    <source>
        <strain evidence="2">cv. Niubang</strain>
    </source>
</reference>
<protein>
    <submittedName>
        <fullName evidence="1">Uncharacterized protein</fullName>
    </submittedName>
</protein>
<name>A0ACB8Y0S5_ARCLA</name>
<evidence type="ECO:0000313" key="1">
    <source>
        <dbReference type="EMBL" id="KAI3677643.1"/>
    </source>
</evidence>
<organism evidence="1 2">
    <name type="scientific">Arctium lappa</name>
    <name type="common">Greater burdock</name>
    <name type="synonym">Lappa major</name>
    <dbReference type="NCBI Taxonomy" id="4217"/>
    <lineage>
        <taxon>Eukaryota</taxon>
        <taxon>Viridiplantae</taxon>
        <taxon>Streptophyta</taxon>
        <taxon>Embryophyta</taxon>
        <taxon>Tracheophyta</taxon>
        <taxon>Spermatophyta</taxon>
        <taxon>Magnoliopsida</taxon>
        <taxon>eudicotyledons</taxon>
        <taxon>Gunneridae</taxon>
        <taxon>Pentapetalae</taxon>
        <taxon>asterids</taxon>
        <taxon>campanulids</taxon>
        <taxon>Asterales</taxon>
        <taxon>Asteraceae</taxon>
        <taxon>Carduoideae</taxon>
        <taxon>Cardueae</taxon>
        <taxon>Arctiinae</taxon>
        <taxon>Arctium</taxon>
    </lineage>
</organism>
<dbReference type="EMBL" id="CM042060">
    <property type="protein sequence ID" value="KAI3677643.1"/>
    <property type="molecule type" value="Genomic_DNA"/>
</dbReference>
<comment type="caution">
    <text evidence="1">The sequence shown here is derived from an EMBL/GenBank/DDBJ whole genome shotgun (WGS) entry which is preliminary data.</text>
</comment>
<sequence length="114" mass="13380">MSWQFSTEDWFEVEVMLFLLWTEAEAEAIREIDAETELFILSFKNFRCLISYPFEVEIEIDVKGDCEAVCSWRRSWLLVHSDIWVVVEAPDNLIQFVFSPTDDASTVDDDDDDN</sequence>
<proteinExistence type="predicted"/>
<dbReference type="Proteomes" id="UP001055879">
    <property type="component" value="Linkage Group LG14"/>
</dbReference>
<accession>A0ACB8Y0S5</accession>
<reference evidence="2" key="1">
    <citation type="journal article" date="2022" name="Mol. Ecol. Resour.">
        <title>The genomes of chicory, endive, great burdock and yacon provide insights into Asteraceae palaeo-polyploidization history and plant inulin production.</title>
        <authorList>
            <person name="Fan W."/>
            <person name="Wang S."/>
            <person name="Wang H."/>
            <person name="Wang A."/>
            <person name="Jiang F."/>
            <person name="Liu H."/>
            <person name="Zhao H."/>
            <person name="Xu D."/>
            <person name="Zhang Y."/>
        </authorList>
    </citation>
    <scope>NUCLEOTIDE SEQUENCE [LARGE SCALE GENOMIC DNA]</scope>
    <source>
        <strain evidence="2">cv. Niubang</strain>
    </source>
</reference>